<reference evidence="2" key="1">
    <citation type="submission" date="2020-07" db="EMBL/GenBank/DDBJ databases">
        <authorList>
            <person name="Lin J."/>
        </authorList>
    </citation>
    <scope>NUCLEOTIDE SEQUENCE</scope>
</reference>
<keyword evidence="1" id="KW-0812">Transmembrane</keyword>
<keyword evidence="1" id="KW-0472">Membrane</keyword>
<gene>
    <name evidence="2" type="ORF">CB5_LOCUS4893</name>
</gene>
<dbReference type="EMBL" id="LR862141">
    <property type="protein sequence ID" value="CAD1821682.1"/>
    <property type="molecule type" value="Genomic_DNA"/>
</dbReference>
<dbReference type="AlphaFoldDB" id="A0A6V7NSX7"/>
<keyword evidence="1" id="KW-1133">Transmembrane helix</keyword>
<accession>A0A6V7NSX7</accession>
<name>A0A6V7NSX7_ANACO</name>
<protein>
    <submittedName>
        <fullName evidence="2">Uncharacterized protein</fullName>
    </submittedName>
</protein>
<evidence type="ECO:0000313" key="2">
    <source>
        <dbReference type="EMBL" id="CAD1821682.1"/>
    </source>
</evidence>
<sequence>MDSLVMCFDLVDRGLALYALVSGFGLGTGFSRVSSVQFSDRQRLRSADQYSRHQIGYIWTYRLVDAYNYSSSVLLAFIGLRYPLGGETCLHVLTFPTIFQVLQAMRFGRDVRFVFMDLRIVVFYPSR</sequence>
<evidence type="ECO:0000256" key="1">
    <source>
        <dbReference type="SAM" id="Phobius"/>
    </source>
</evidence>
<proteinExistence type="predicted"/>
<feature type="transmembrane region" description="Helical" evidence="1">
    <location>
        <begin position="15"/>
        <end position="35"/>
    </location>
</feature>
<organism evidence="2">
    <name type="scientific">Ananas comosus var. bracteatus</name>
    <name type="common">red pineapple</name>
    <dbReference type="NCBI Taxonomy" id="296719"/>
    <lineage>
        <taxon>Eukaryota</taxon>
        <taxon>Viridiplantae</taxon>
        <taxon>Streptophyta</taxon>
        <taxon>Embryophyta</taxon>
        <taxon>Tracheophyta</taxon>
        <taxon>Spermatophyta</taxon>
        <taxon>Magnoliopsida</taxon>
        <taxon>Liliopsida</taxon>
        <taxon>Poales</taxon>
        <taxon>Bromeliaceae</taxon>
        <taxon>Bromelioideae</taxon>
        <taxon>Ananas</taxon>
    </lineage>
</organism>